<evidence type="ECO:0000256" key="2">
    <source>
        <dbReference type="SAM" id="SignalP"/>
    </source>
</evidence>
<feature type="region of interest" description="Disordered" evidence="1">
    <location>
        <begin position="83"/>
        <end position="376"/>
    </location>
</feature>
<evidence type="ECO:0000313" key="4">
    <source>
        <dbReference type="Proteomes" id="UP000703269"/>
    </source>
</evidence>
<dbReference type="EMBL" id="BPQB01000025">
    <property type="protein sequence ID" value="GJE92158.1"/>
    <property type="molecule type" value="Genomic_DNA"/>
</dbReference>
<feature type="compositionally biased region" description="Polar residues" evidence="1">
    <location>
        <begin position="187"/>
        <end position="198"/>
    </location>
</feature>
<organism evidence="3 4">
    <name type="scientific">Phanerochaete sordida</name>
    <dbReference type="NCBI Taxonomy" id="48140"/>
    <lineage>
        <taxon>Eukaryota</taxon>
        <taxon>Fungi</taxon>
        <taxon>Dikarya</taxon>
        <taxon>Basidiomycota</taxon>
        <taxon>Agaricomycotina</taxon>
        <taxon>Agaricomycetes</taxon>
        <taxon>Polyporales</taxon>
        <taxon>Phanerochaetaceae</taxon>
        <taxon>Phanerochaete</taxon>
    </lineage>
</organism>
<feature type="compositionally biased region" description="Low complexity" evidence="1">
    <location>
        <begin position="294"/>
        <end position="355"/>
    </location>
</feature>
<dbReference type="AlphaFoldDB" id="A0A9P3LF33"/>
<feature type="compositionally biased region" description="Polar residues" evidence="1">
    <location>
        <begin position="83"/>
        <end position="102"/>
    </location>
</feature>
<accession>A0A9P3LF33</accession>
<feature type="compositionally biased region" description="Polar residues" evidence="1">
    <location>
        <begin position="358"/>
        <end position="376"/>
    </location>
</feature>
<keyword evidence="4" id="KW-1185">Reference proteome</keyword>
<protein>
    <submittedName>
        <fullName evidence="3">Uncharacterized protein</fullName>
    </submittedName>
</protein>
<reference evidence="3 4" key="1">
    <citation type="submission" date="2021-08" db="EMBL/GenBank/DDBJ databases">
        <title>Draft Genome Sequence of Phanerochaete sordida strain YK-624.</title>
        <authorList>
            <person name="Mori T."/>
            <person name="Dohra H."/>
            <person name="Suzuki T."/>
            <person name="Kawagishi H."/>
            <person name="Hirai H."/>
        </authorList>
    </citation>
    <scope>NUCLEOTIDE SEQUENCE [LARGE SCALE GENOMIC DNA]</scope>
    <source>
        <strain evidence="3 4">YK-624</strain>
    </source>
</reference>
<dbReference type="OrthoDB" id="10637115at2759"/>
<dbReference type="Proteomes" id="UP000703269">
    <property type="component" value="Unassembled WGS sequence"/>
</dbReference>
<name>A0A9P3LF33_9APHY</name>
<feature type="compositionally biased region" description="Low complexity" evidence="1">
    <location>
        <begin position="212"/>
        <end position="258"/>
    </location>
</feature>
<proteinExistence type="predicted"/>
<evidence type="ECO:0000313" key="3">
    <source>
        <dbReference type="EMBL" id="GJE92158.1"/>
    </source>
</evidence>
<gene>
    <name evidence="3" type="ORF">PsYK624_083110</name>
</gene>
<feature type="compositionally biased region" description="Low complexity" evidence="1">
    <location>
        <begin position="265"/>
        <end position="281"/>
    </location>
</feature>
<sequence>MHFVSYASSALLLGQFAHAVPLLTPRLLPIVDGITCNIAGLQIVNPTQTLAALRGGAISAPSGLSAGNFEQLLLGCLGSGTADSQRHTNLPTTTNVADTQNGDPAAGNYHGFSAFSTNGPGAAADPASTGANGGPAADTAATNDAAVASDSSASASGDGQATPATDGNANAAAAANADAVNADSANPGDSGSPTTNTAEADPPASDPPASDPPAADAAPASAPAPAADSPATAPAADNSAPSDASASSTNNSSTADPNAAPPASDPSADAAAGASSSASSSMNPGKMNPDKMNPDGANGANAPAADANGSTAESASSSASASAPAPAADGAGATGNTSPFAAYNADAPPDSAADEPTNRNTSNFSKNRHTTSNNAKCSGMLCAADTVLPGGVAAAPELGMNGLRNGNPGGCPSGDVDACADVGM</sequence>
<comment type="caution">
    <text evidence="3">The sequence shown here is derived from an EMBL/GenBank/DDBJ whole genome shotgun (WGS) entry which is preliminary data.</text>
</comment>
<feature type="compositionally biased region" description="Low complexity" evidence="1">
    <location>
        <begin position="134"/>
        <end position="186"/>
    </location>
</feature>
<feature type="chain" id="PRO_5040241795" evidence="2">
    <location>
        <begin position="20"/>
        <end position="424"/>
    </location>
</feature>
<keyword evidence="2" id="KW-0732">Signal</keyword>
<feature type="region of interest" description="Disordered" evidence="1">
    <location>
        <begin position="396"/>
        <end position="416"/>
    </location>
</feature>
<feature type="signal peptide" evidence="2">
    <location>
        <begin position="1"/>
        <end position="19"/>
    </location>
</feature>
<evidence type="ECO:0000256" key="1">
    <source>
        <dbReference type="SAM" id="MobiDB-lite"/>
    </source>
</evidence>